<organism evidence="2 3">
    <name type="scientific">Glossina pallidipes</name>
    <name type="common">Tsetse fly</name>
    <dbReference type="NCBI Taxonomy" id="7398"/>
    <lineage>
        <taxon>Eukaryota</taxon>
        <taxon>Metazoa</taxon>
        <taxon>Ecdysozoa</taxon>
        <taxon>Arthropoda</taxon>
        <taxon>Hexapoda</taxon>
        <taxon>Insecta</taxon>
        <taxon>Pterygota</taxon>
        <taxon>Neoptera</taxon>
        <taxon>Endopterygota</taxon>
        <taxon>Diptera</taxon>
        <taxon>Brachycera</taxon>
        <taxon>Muscomorpha</taxon>
        <taxon>Hippoboscoidea</taxon>
        <taxon>Glossinidae</taxon>
        <taxon>Glossina</taxon>
    </lineage>
</organism>
<evidence type="ECO:0000313" key="3">
    <source>
        <dbReference type="Proteomes" id="UP000092445"/>
    </source>
</evidence>
<proteinExistence type="predicted"/>
<dbReference type="Proteomes" id="UP000092445">
    <property type="component" value="Unassembled WGS sequence"/>
</dbReference>
<evidence type="ECO:0000313" key="2">
    <source>
        <dbReference type="EnsemblMetazoa" id="GPAI046969-PA"/>
    </source>
</evidence>
<feature type="region of interest" description="Disordered" evidence="1">
    <location>
        <begin position="1"/>
        <end position="23"/>
    </location>
</feature>
<evidence type="ECO:0000256" key="1">
    <source>
        <dbReference type="SAM" id="MobiDB-lite"/>
    </source>
</evidence>
<reference evidence="2" key="2">
    <citation type="submission" date="2020-05" db="UniProtKB">
        <authorList>
            <consortium name="EnsemblMetazoa"/>
        </authorList>
    </citation>
    <scope>IDENTIFICATION</scope>
    <source>
        <strain evidence="2">IAEA</strain>
    </source>
</reference>
<reference evidence="3" key="1">
    <citation type="submission" date="2014-03" db="EMBL/GenBank/DDBJ databases">
        <authorList>
            <person name="Aksoy S."/>
            <person name="Warren W."/>
            <person name="Wilson R.K."/>
        </authorList>
    </citation>
    <scope>NUCLEOTIDE SEQUENCE [LARGE SCALE GENOMIC DNA]</scope>
    <source>
        <strain evidence="3">IAEA</strain>
    </source>
</reference>
<sequence>MNGCNVRQSESFTLSSADSDYGSRTPLAITRSPKTLNRAFDRCIKGKNVVFAQGEFWLLRCSNKYFLIMGIIMKRREPSILGRLCEHLSKPCFDICYTVLISWNFRLLI</sequence>
<name>A0A1B0AIL2_GLOPL</name>
<keyword evidence="3" id="KW-1185">Reference proteome</keyword>
<dbReference type="VEuPathDB" id="VectorBase:GPAI046969"/>
<accession>A0A1B0AIL2</accession>
<dbReference type="EnsemblMetazoa" id="GPAI046969-RA">
    <property type="protein sequence ID" value="GPAI046969-PA"/>
    <property type="gene ID" value="GPAI046969"/>
</dbReference>
<protein>
    <submittedName>
        <fullName evidence="2">Uncharacterized protein</fullName>
    </submittedName>
</protein>
<dbReference type="AlphaFoldDB" id="A0A1B0AIL2"/>
<feature type="compositionally biased region" description="Polar residues" evidence="1">
    <location>
        <begin position="1"/>
        <end position="18"/>
    </location>
</feature>